<sequence length="197" mass="22994">TWFDKILKDDDVTEIEYSYENREEIGKGGFGIVYSAFCNGKKFALKSFINDETNKEATKEFIRELKYLHAISNHPNINQFYGITREGYREPTIPGTPRGYSDIYKKCWSSEPKERPTINKILEKLNLMSKEETMHLIINSNRELKPELDEKISERSQFYKNMHNDELSRNLLRAVSVQKPRRPSRSSAKSSDSLTKS</sequence>
<dbReference type="Proteomes" id="UP000789920">
    <property type="component" value="Unassembled WGS sequence"/>
</dbReference>
<name>A0ACA9PZ72_9GLOM</name>
<comment type="caution">
    <text evidence="1">The sequence shown here is derived from an EMBL/GenBank/DDBJ whole genome shotgun (WGS) entry which is preliminary data.</text>
</comment>
<evidence type="ECO:0000313" key="1">
    <source>
        <dbReference type="EMBL" id="CAG8726946.1"/>
    </source>
</evidence>
<keyword evidence="2" id="KW-1185">Reference proteome</keyword>
<gene>
    <name evidence="1" type="ORF">RPERSI_LOCUS11784</name>
</gene>
<protein>
    <submittedName>
        <fullName evidence="1">18649_t:CDS:1</fullName>
    </submittedName>
</protein>
<dbReference type="EMBL" id="CAJVQC010024561">
    <property type="protein sequence ID" value="CAG8726946.1"/>
    <property type="molecule type" value="Genomic_DNA"/>
</dbReference>
<proteinExistence type="predicted"/>
<feature type="non-terminal residue" evidence="1">
    <location>
        <position position="1"/>
    </location>
</feature>
<reference evidence="1" key="1">
    <citation type="submission" date="2021-06" db="EMBL/GenBank/DDBJ databases">
        <authorList>
            <person name="Kallberg Y."/>
            <person name="Tangrot J."/>
            <person name="Rosling A."/>
        </authorList>
    </citation>
    <scope>NUCLEOTIDE SEQUENCE</scope>
    <source>
        <strain evidence="1">MA461A</strain>
    </source>
</reference>
<evidence type="ECO:0000313" key="2">
    <source>
        <dbReference type="Proteomes" id="UP000789920"/>
    </source>
</evidence>
<feature type="non-terminal residue" evidence="1">
    <location>
        <position position="197"/>
    </location>
</feature>
<accession>A0ACA9PZ72</accession>
<organism evidence="1 2">
    <name type="scientific">Racocetra persica</name>
    <dbReference type="NCBI Taxonomy" id="160502"/>
    <lineage>
        <taxon>Eukaryota</taxon>
        <taxon>Fungi</taxon>
        <taxon>Fungi incertae sedis</taxon>
        <taxon>Mucoromycota</taxon>
        <taxon>Glomeromycotina</taxon>
        <taxon>Glomeromycetes</taxon>
        <taxon>Diversisporales</taxon>
        <taxon>Gigasporaceae</taxon>
        <taxon>Racocetra</taxon>
    </lineage>
</organism>